<name>C1E596_MICCC</name>
<evidence type="ECO:0000256" key="6">
    <source>
        <dbReference type="ARBA" id="ARBA00023002"/>
    </source>
</evidence>
<evidence type="ECO:0000256" key="12">
    <source>
        <dbReference type="SAM" id="Phobius"/>
    </source>
</evidence>
<keyword evidence="9 12" id="KW-0472">Membrane</keyword>
<comment type="pathway">
    <text evidence="10">Porphyrin-containing compound metabolism; heme A biosynthesis; heme A from heme O: step 1/1.</text>
</comment>
<dbReference type="GO" id="GO:0046872">
    <property type="term" value="F:metal ion binding"/>
    <property type="evidence" value="ECO:0007669"/>
    <property type="project" value="UniProtKB-KW"/>
</dbReference>
<comment type="catalytic activity">
    <reaction evidence="11">
        <text>Fe(II)-heme o + 2 A + H2O = Fe(II)-heme a + 2 AH2</text>
        <dbReference type="Rhea" id="RHEA:63388"/>
        <dbReference type="ChEBI" id="CHEBI:13193"/>
        <dbReference type="ChEBI" id="CHEBI:15377"/>
        <dbReference type="ChEBI" id="CHEBI:17499"/>
        <dbReference type="ChEBI" id="CHEBI:60530"/>
        <dbReference type="ChEBI" id="CHEBI:61715"/>
        <dbReference type="EC" id="1.17.99.9"/>
    </reaction>
    <physiologicalReaction direction="left-to-right" evidence="11">
        <dbReference type="Rhea" id="RHEA:63389"/>
    </physiologicalReaction>
</comment>
<evidence type="ECO:0000313" key="13">
    <source>
        <dbReference type="EMBL" id="ACO62475.1"/>
    </source>
</evidence>
<dbReference type="EMBL" id="CP001325">
    <property type="protein sequence ID" value="ACO62475.1"/>
    <property type="molecule type" value="Genomic_DNA"/>
</dbReference>
<keyword evidence="6" id="KW-0560">Oxidoreductase</keyword>
<dbReference type="RefSeq" id="XP_002501217.1">
    <property type="nucleotide sequence ID" value="XM_002501171.1"/>
</dbReference>
<protein>
    <submittedName>
        <fullName evidence="13">Uncharacterized protein</fullName>
    </submittedName>
</protein>
<evidence type="ECO:0000256" key="2">
    <source>
        <dbReference type="ARBA" id="ARBA00004141"/>
    </source>
</evidence>
<dbReference type="FunCoup" id="C1E596">
    <property type="interactions" value="1670"/>
</dbReference>
<dbReference type="GeneID" id="8242882"/>
<dbReference type="AlphaFoldDB" id="C1E596"/>
<dbReference type="STRING" id="296587.C1E596"/>
<dbReference type="PANTHER" id="PTHR23289:SF2">
    <property type="entry name" value="CYTOCHROME C OXIDASE ASSEMBLY PROTEIN COX15 HOMOLOG"/>
    <property type="match status" value="1"/>
</dbReference>
<dbReference type="InterPro" id="IPR023754">
    <property type="entry name" value="HemeA_Synthase_type2"/>
</dbReference>
<dbReference type="InterPro" id="IPR003780">
    <property type="entry name" value="COX15/CtaA_fam"/>
</dbReference>
<keyword evidence="4" id="KW-0479">Metal-binding</keyword>
<feature type="transmembrane region" description="Helical" evidence="12">
    <location>
        <begin position="74"/>
        <end position="94"/>
    </location>
</feature>
<feature type="transmembrane region" description="Helical" evidence="12">
    <location>
        <begin position="265"/>
        <end position="285"/>
    </location>
</feature>
<keyword evidence="14" id="KW-1185">Reference proteome</keyword>
<feature type="transmembrane region" description="Helical" evidence="12">
    <location>
        <begin position="225"/>
        <end position="244"/>
    </location>
</feature>
<feature type="transmembrane region" description="Helical" evidence="12">
    <location>
        <begin position="331"/>
        <end position="349"/>
    </location>
</feature>
<evidence type="ECO:0000256" key="3">
    <source>
        <dbReference type="ARBA" id="ARBA00022692"/>
    </source>
</evidence>
<evidence type="ECO:0000256" key="7">
    <source>
        <dbReference type="ARBA" id="ARBA00023004"/>
    </source>
</evidence>
<evidence type="ECO:0000256" key="5">
    <source>
        <dbReference type="ARBA" id="ARBA00022989"/>
    </source>
</evidence>
<dbReference type="GO" id="GO:0016653">
    <property type="term" value="F:oxidoreductase activity, acting on NAD(P)H, heme protein as acceptor"/>
    <property type="evidence" value="ECO:0007669"/>
    <property type="project" value="TreeGrafter"/>
</dbReference>
<gene>
    <name evidence="13" type="ORF">MICPUN_80958</name>
</gene>
<proteinExistence type="inferred from homology"/>
<evidence type="ECO:0000313" key="14">
    <source>
        <dbReference type="Proteomes" id="UP000002009"/>
    </source>
</evidence>
<feature type="transmembrane region" description="Helical" evidence="12">
    <location>
        <begin position="394"/>
        <end position="411"/>
    </location>
</feature>
<keyword evidence="8" id="KW-0350">Heme biosynthesis</keyword>
<dbReference type="HAMAP" id="MF_01665">
    <property type="entry name" value="HemeA_synth_type2"/>
    <property type="match status" value="1"/>
</dbReference>
<keyword evidence="3 12" id="KW-0812">Transmembrane</keyword>
<feature type="transmembrane region" description="Helical" evidence="12">
    <location>
        <begin position="361"/>
        <end position="382"/>
    </location>
</feature>
<evidence type="ECO:0000256" key="9">
    <source>
        <dbReference type="ARBA" id="ARBA00023136"/>
    </source>
</evidence>
<comment type="cofactor">
    <cofactor evidence="1">
        <name>heme b</name>
        <dbReference type="ChEBI" id="CHEBI:60344"/>
    </cofactor>
</comment>
<evidence type="ECO:0000256" key="4">
    <source>
        <dbReference type="ARBA" id="ARBA00022723"/>
    </source>
</evidence>
<evidence type="ECO:0000256" key="11">
    <source>
        <dbReference type="ARBA" id="ARBA00048044"/>
    </source>
</evidence>
<evidence type="ECO:0000256" key="1">
    <source>
        <dbReference type="ARBA" id="ARBA00001970"/>
    </source>
</evidence>
<dbReference type="PANTHER" id="PTHR23289">
    <property type="entry name" value="CYTOCHROME C OXIDASE ASSEMBLY PROTEIN COX15"/>
    <property type="match status" value="1"/>
</dbReference>
<dbReference type="eggNOG" id="KOG2725">
    <property type="taxonomic scope" value="Eukaryota"/>
</dbReference>
<dbReference type="GO" id="GO:0005743">
    <property type="term" value="C:mitochondrial inner membrane"/>
    <property type="evidence" value="ECO:0007669"/>
    <property type="project" value="TreeGrafter"/>
</dbReference>
<dbReference type="InParanoid" id="C1E596"/>
<reference evidence="13 14" key="1">
    <citation type="journal article" date="2009" name="Science">
        <title>Green evolution and dynamic adaptations revealed by genomes of the marine picoeukaryotes Micromonas.</title>
        <authorList>
            <person name="Worden A.Z."/>
            <person name="Lee J.H."/>
            <person name="Mock T."/>
            <person name="Rouze P."/>
            <person name="Simmons M.P."/>
            <person name="Aerts A.L."/>
            <person name="Allen A.E."/>
            <person name="Cuvelier M.L."/>
            <person name="Derelle E."/>
            <person name="Everett M.V."/>
            <person name="Foulon E."/>
            <person name="Grimwood J."/>
            <person name="Gundlach H."/>
            <person name="Henrissat B."/>
            <person name="Napoli C."/>
            <person name="McDonald S.M."/>
            <person name="Parker M.S."/>
            <person name="Rombauts S."/>
            <person name="Salamov A."/>
            <person name="Von Dassow P."/>
            <person name="Badger J.H."/>
            <person name="Coutinho P.M."/>
            <person name="Demir E."/>
            <person name="Dubchak I."/>
            <person name="Gentemann C."/>
            <person name="Eikrem W."/>
            <person name="Gready J.E."/>
            <person name="John U."/>
            <person name="Lanier W."/>
            <person name="Lindquist E.A."/>
            <person name="Lucas S."/>
            <person name="Mayer K.F."/>
            <person name="Moreau H."/>
            <person name="Not F."/>
            <person name="Otillar R."/>
            <person name="Panaud O."/>
            <person name="Pangilinan J."/>
            <person name="Paulsen I."/>
            <person name="Piegu B."/>
            <person name="Poliakov A."/>
            <person name="Robbens S."/>
            <person name="Schmutz J."/>
            <person name="Toulza E."/>
            <person name="Wyss T."/>
            <person name="Zelensky A."/>
            <person name="Zhou K."/>
            <person name="Armbrust E.V."/>
            <person name="Bhattacharya D."/>
            <person name="Goodenough U.W."/>
            <person name="Van de Peer Y."/>
            <person name="Grigoriev I.V."/>
        </authorList>
    </citation>
    <scope>NUCLEOTIDE SEQUENCE [LARGE SCALE GENOMIC DNA]</scope>
    <source>
        <strain evidence="14">RCC299 / NOUM17</strain>
    </source>
</reference>
<keyword evidence="5 12" id="KW-1133">Transmembrane helix</keyword>
<accession>C1E596</accession>
<evidence type="ECO:0000256" key="10">
    <source>
        <dbReference type="ARBA" id="ARBA00044501"/>
    </source>
</evidence>
<dbReference type="OrthoDB" id="1726137at2759"/>
<dbReference type="OMA" id="AFVCYSW"/>
<dbReference type="Pfam" id="PF02628">
    <property type="entry name" value="COX15-CtaA"/>
    <property type="match status" value="1"/>
</dbReference>
<dbReference type="GO" id="GO:0006784">
    <property type="term" value="P:heme A biosynthetic process"/>
    <property type="evidence" value="ECO:0007669"/>
    <property type="project" value="InterPro"/>
</dbReference>
<organism evidence="13 14">
    <name type="scientific">Micromonas commoda (strain RCC299 / NOUM17 / CCMP2709)</name>
    <name type="common">Picoplanktonic green alga</name>
    <dbReference type="NCBI Taxonomy" id="296587"/>
    <lineage>
        <taxon>Eukaryota</taxon>
        <taxon>Viridiplantae</taxon>
        <taxon>Chlorophyta</taxon>
        <taxon>Mamiellophyceae</taxon>
        <taxon>Mamiellales</taxon>
        <taxon>Mamiellaceae</taxon>
        <taxon>Micromonas</taxon>
    </lineage>
</organism>
<sequence length="450" mass="48454">MIPRRVDPIAGAGHAAWRAYAASTAKASTAAPSSAALATAARRAFSSAATTASSVPPVATHPLVNGGPAAERALGWWLAGGCAWVYSMVVLGGVTRLTRSGLSMTDWKFVEKPPLTAEDWDAEFAKYKESPEYKKTNTWMTVDDFKFIYWMEWGHRQWGRALGGYFVLPLAYFAAKGWVTRSLATRLATFFGLGAAQGAIGWWMVKSGLVEDADNPSNAPRVSPYRLATHLTGAFTIYVAMLWTTLDVMYPTPPVVRRAAERARAAAHPLAALVGVTALSGAYVAGMDAGRAYNTFPLMDGKWTPDEYWSMWESRGWRNFFENTAAVQFDHRALALTTLAAVTFVWGAHRFNGHLPAAATALLDATALVTFAQVGLGISALLNHVPVSLGSLHQANALNLFTVVVGLMHVLRRPRAGGLPAPAFSDAMRVASTAAKTATKPGVKVKVKRK</sequence>
<comment type="subcellular location">
    <subcellularLocation>
        <location evidence="2">Membrane</location>
        <topology evidence="2">Multi-pass membrane protein</topology>
    </subcellularLocation>
</comment>
<feature type="transmembrane region" description="Helical" evidence="12">
    <location>
        <begin position="158"/>
        <end position="175"/>
    </location>
</feature>
<keyword evidence="7" id="KW-0408">Iron</keyword>
<dbReference type="GO" id="GO:0120547">
    <property type="term" value="F:heme A synthase activity"/>
    <property type="evidence" value="ECO:0007669"/>
    <property type="project" value="UniProtKB-EC"/>
</dbReference>
<dbReference type="Proteomes" id="UP000002009">
    <property type="component" value="Chromosome 4"/>
</dbReference>
<evidence type="ECO:0000256" key="8">
    <source>
        <dbReference type="ARBA" id="ARBA00023133"/>
    </source>
</evidence>
<feature type="transmembrane region" description="Helical" evidence="12">
    <location>
        <begin position="187"/>
        <end position="205"/>
    </location>
</feature>
<dbReference type="KEGG" id="mis:MICPUN_80958"/>